<reference evidence="1" key="1">
    <citation type="submission" date="2018-07" db="EMBL/GenBank/DDBJ databases">
        <title>Complete genome sequence of Sphingomonas bisphenolicum strain AO1, a bisphenol A degradative bacterium isolated from Japanese farm field.</title>
        <authorList>
            <person name="Murakami M."/>
            <person name="Koh M."/>
            <person name="Koba S."/>
            <person name="Matsumura Y."/>
        </authorList>
    </citation>
    <scope>NUCLEOTIDE SEQUENCE</scope>
    <source>
        <strain evidence="1">AO1</strain>
    </source>
</reference>
<sequence length="83" mass="9472">MAERRHEIVDDFPGGRRWRVRQAFSQQQFGSVAQIMGRLQETAAIGRYAGSFAERHIETIDQKPHAKIGRKAAAQMKCMTSRL</sequence>
<evidence type="ECO:0000313" key="1">
    <source>
        <dbReference type="EMBL" id="BBF71406.1"/>
    </source>
</evidence>
<dbReference type="EMBL" id="AP018817">
    <property type="protein sequence ID" value="BBF71406.1"/>
    <property type="molecule type" value="Genomic_DNA"/>
</dbReference>
<organism evidence="1 2">
    <name type="scientific">Sphingomonas bisphenolicum</name>
    <dbReference type="NCBI Taxonomy" id="296544"/>
    <lineage>
        <taxon>Bacteria</taxon>
        <taxon>Pseudomonadati</taxon>
        <taxon>Pseudomonadota</taxon>
        <taxon>Alphaproteobacteria</taxon>
        <taxon>Sphingomonadales</taxon>
        <taxon>Sphingomonadaceae</taxon>
        <taxon>Sphingomonas</taxon>
    </lineage>
</organism>
<keyword evidence="2" id="KW-1185">Reference proteome</keyword>
<evidence type="ECO:0000313" key="2">
    <source>
        <dbReference type="Proteomes" id="UP001059971"/>
    </source>
</evidence>
<name>A0ABN5WGH4_9SPHN</name>
<proteinExistence type="predicted"/>
<gene>
    <name evidence="1" type="ORF">SBA_ch1_36060</name>
</gene>
<protein>
    <submittedName>
        <fullName evidence="1">Uncharacterized protein</fullName>
    </submittedName>
</protein>
<accession>A0ABN5WGH4</accession>
<dbReference type="Proteomes" id="UP001059971">
    <property type="component" value="Chromosome 1"/>
</dbReference>